<dbReference type="Proteomes" id="UP000664203">
    <property type="component" value="Unassembled WGS sequence"/>
</dbReference>
<evidence type="ECO:0000256" key="3">
    <source>
        <dbReference type="ARBA" id="ARBA00012533"/>
    </source>
</evidence>
<dbReference type="Gene3D" id="3.40.50.150">
    <property type="entry name" value="Vaccinia Virus protein VP39"/>
    <property type="match status" value="1"/>
</dbReference>
<dbReference type="AlphaFoldDB" id="A0A8H3JA38"/>
<evidence type="ECO:0000313" key="10">
    <source>
        <dbReference type="EMBL" id="CAF9943410.1"/>
    </source>
</evidence>
<evidence type="ECO:0000256" key="9">
    <source>
        <dbReference type="ARBA" id="ARBA00038126"/>
    </source>
</evidence>
<keyword evidence="7" id="KW-0949">S-adenosyl-L-methionine</keyword>
<gene>
    <name evidence="10" type="ORF">ALECFALPRED_000303</name>
</gene>
<dbReference type="PANTHER" id="PTHR14614">
    <property type="entry name" value="HEPATOCELLULAR CARCINOMA-ASSOCIATED ANTIGEN"/>
    <property type="match status" value="1"/>
</dbReference>
<dbReference type="PANTHER" id="PTHR14614:SF39">
    <property type="entry name" value="HISTIDINE PROTEIN METHYLTRANSFERASE 1 HOMOLOG"/>
    <property type="match status" value="1"/>
</dbReference>
<evidence type="ECO:0000256" key="6">
    <source>
        <dbReference type="ARBA" id="ARBA00022679"/>
    </source>
</evidence>
<organism evidence="10 11">
    <name type="scientific">Alectoria fallacina</name>
    <dbReference type="NCBI Taxonomy" id="1903189"/>
    <lineage>
        <taxon>Eukaryota</taxon>
        <taxon>Fungi</taxon>
        <taxon>Dikarya</taxon>
        <taxon>Ascomycota</taxon>
        <taxon>Pezizomycotina</taxon>
        <taxon>Lecanoromycetes</taxon>
        <taxon>OSLEUM clade</taxon>
        <taxon>Lecanoromycetidae</taxon>
        <taxon>Lecanorales</taxon>
        <taxon>Lecanorineae</taxon>
        <taxon>Parmeliaceae</taxon>
        <taxon>Alectoria</taxon>
    </lineage>
</organism>
<dbReference type="OrthoDB" id="1723750at2759"/>
<name>A0A8H3JA38_9LECA</name>
<keyword evidence="4" id="KW-0963">Cytoplasm</keyword>
<evidence type="ECO:0000256" key="1">
    <source>
        <dbReference type="ARBA" id="ARBA00004123"/>
    </source>
</evidence>
<accession>A0A8H3JA38</accession>
<comment type="similarity">
    <text evidence="9">Belongs to the methyltransferase superfamily. METTL18 family.</text>
</comment>
<dbReference type="InterPro" id="IPR019410">
    <property type="entry name" value="Methyltransf_16"/>
</dbReference>
<protein>
    <recommendedName>
        <fullName evidence="3">protein-histidine N-methyltransferase</fullName>
        <ecNumber evidence="3">2.1.1.85</ecNumber>
    </recommendedName>
</protein>
<evidence type="ECO:0000256" key="7">
    <source>
        <dbReference type="ARBA" id="ARBA00022691"/>
    </source>
</evidence>
<reference evidence="10" key="1">
    <citation type="submission" date="2021-03" db="EMBL/GenBank/DDBJ databases">
        <authorList>
            <person name="Tagirdzhanova G."/>
        </authorList>
    </citation>
    <scope>NUCLEOTIDE SEQUENCE</scope>
</reference>
<keyword evidence="6" id="KW-0808">Transferase</keyword>
<evidence type="ECO:0000256" key="4">
    <source>
        <dbReference type="ARBA" id="ARBA00022490"/>
    </source>
</evidence>
<evidence type="ECO:0000256" key="5">
    <source>
        <dbReference type="ARBA" id="ARBA00022603"/>
    </source>
</evidence>
<comment type="caution">
    <text evidence="10">The sequence shown here is derived from an EMBL/GenBank/DDBJ whole genome shotgun (WGS) entry which is preliminary data.</text>
</comment>
<dbReference type="EC" id="2.1.1.85" evidence="3"/>
<keyword evidence="8" id="KW-0539">Nucleus</keyword>
<evidence type="ECO:0000256" key="8">
    <source>
        <dbReference type="ARBA" id="ARBA00023242"/>
    </source>
</evidence>
<keyword evidence="11" id="KW-1185">Reference proteome</keyword>
<sequence length="272" mass="29507">MAEDDIVDQPSPAVGLSTDDITPNVYEGGFKTWECAVDLASHLSRSLSKGWELAGREVHVVEVGAGTALPLLVFFDFFLKQLLPSWRAVRLSVADYNLSVLENATAPNLLLTWYFAQCIAIPEPAGDLEITPDLLSRLVKDLSDKNIHISGISGTWNEAFTHLLAPFEDPQHRSRIETIFLASETIYSPNSIHAFTGVLLKALKSAEETGGRGRALVAAKKIYFGVGGGVDEFLKVLKELGGKGVTAWESKEGGVSRVIVEVQSAGENPAEW</sequence>
<evidence type="ECO:0000256" key="2">
    <source>
        <dbReference type="ARBA" id="ARBA00004496"/>
    </source>
</evidence>
<evidence type="ECO:0000313" key="11">
    <source>
        <dbReference type="Proteomes" id="UP000664203"/>
    </source>
</evidence>
<dbReference type="GO" id="GO:0005737">
    <property type="term" value="C:cytoplasm"/>
    <property type="evidence" value="ECO:0007669"/>
    <property type="project" value="UniProtKB-SubCell"/>
</dbReference>
<proteinExistence type="inferred from homology"/>
<keyword evidence="5" id="KW-0489">Methyltransferase</keyword>
<dbReference type="GO" id="GO:0018064">
    <property type="term" value="F:protein-L-histidine N-tele-methyltransferase activity"/>
    <property type="evidence" value="ECO:0007669"/>
    <property type="project" value="UniProtKB-EC"/>
</dbReference>
<dbReference type="GO" id="GO:0005634">
    <property type="term" value="C:nucleus"/>
    <property type="evidence" value="ECO:0007669"/>
    <property type="project" value="UniProtKB-SubCell"/>
</dbReference>
<comment type="subcellular location">
    <subcellularLocation>
        <location evidence="2">Cytoplasm</location>
    </subcellularLocation>
    <subcellularLocation>
        <location evidence="1">Nucleus</location>
    </subcellularLocation>
</comment>
<dbReference type="EMBL" id="CAJPDR010001018">
    <property type="protein sequence ID" value="CAF9943410.1"/>
    <property type="molecule type" value="Genomic_DNA"/>
</dbReference>
<dbReference type="GO" id="GO:0032259">
    <property type="term" value="P:methylation"/>
    <property type="evidence" value="ECO:0007669"/>
    <property type="project" value="UniProtKB-KW"/>
</dbReference>
<dbReference type="InterPro" id="IPR029063">
    <property type="entry name" value="SAM-dependent_MTases_sf"/>
</dbReference>